<dbReference type="InterPro" id="IPR006593">
    <property type="entry name" value="Cyt_b561/ferric_Rdtase_TM"/>
</dbReference>
<comment type="similarity">
    <text evidence="5">Belongs to the FRRS1 family.</text>
</comment>
<keyword evidence="9" id="KW-0399">Innate immunity</keyword>
<keyword evidence="16" id="KW-0044">Antibiotic</keyword>
<dbReference type="AlphaFoldDB" id="A0A0K2UFK6"/>
<dbReference type="PROSITE" id="PS51019">
    <property type="entry name" value="REELIN"/>
    <property type="match status" value="1"/>
</dbReference>
<organism evidence="24">
    <name type="scientific">Lepeophtheirus salmonis</name>
    <name type="common">Salmon louse</name>
    <name type="synonym">Caligus salmonis</name>
    <dbReference type="NCBI Taxonomy" id="72036"/>
    <lineage>
        <taxon>Eukaryota</taxon>
        <taxon>Metazoa</taxon>
        <taxon>Ecdysozoa</taxon>
        <taxon>Arthropoda</taxon>
        <taxon>Crustacea</taxon>
        <taxon>Multicrustacea</taxon>
        <taxon>Hexanauplia</taxon>
        <taxon>Copepoda</taxon>
        <taxon>Siphonostomatoida</taxon>
        <taxon>Caligidae</taxon>
        <taxon>Lepeophtheirus</taxon>
    </lineage>
</organism>
<dbReference type="SMART" id="SM00665">
    <property type="entry name" value="B561"/>
    <property type="match status" value="1"/>
</dbReference>
<evidence type="ECO:0000256" key="3">
    <source>
        <dbReference type="ARBA" id="ARBA00004613"/>
    </source>
</evidence>
<dbReference type="Gene3D" id="1.20.120.1770">
    <property type="match status" value="1"/>
</dbReference>
<dbReference type="Gene3D" id="2.60.40.4060">
    <property type="entry name" value="Reeler domain"/>
    <property type="match status" value="1"/>
</dbReference>
<dbReference type="EMBL" id="HACA01019381">
    <property type="protein sequence ID" value="CDW36742.1"/>
    <property type="molecule type" value="Transcribed_RNA"/>
</dbReference>
<evidence type="ECO:0000259" key="22">
    <source>
        <dbReference type="PROSITE" id="PS50939"/>
    </source>
</evidence>
<name>A0A0K2UFK6_LEPSM</name>
<dbReference type="OrthoDB" id="6372137at2759"/>
<evidence type="ECO:0000256" key="13">
    <source>
        <dbReference type="ARBA" id="ARBA00022982"/>
    </source>
</evidence>
<keyword evidence="18" id="KW-0325">Glycoprotein</keyword>
<evidence type="ECO:0000256" key="9">
    <source>
        <dbReference type="ARBA" id="ARBA00022588"/>
    </source>
</evidence>
<feature type="transmembrane region" description="Helical" evidence="19">
    <location>
        <begin position="494"/>
        <end position="515"/>
    </location>
</feature>
<dbReference type="PANTHER" id="PTHR45828">
    <property type="entry name" value="CYTOCHROME B561/FERRIC REDUCTASE TRANSMEMBRANE"/>
    <property type="match status" value="1"/>
</dbReference>
<keyword evidence="11 20" id="KW-0732">Signal</keyword>
<keyword evidence="17 19" id="KW-0472">Membrane</keyword>
<keyword evidence="6" id="KW-0813">Transport</keyword>
<dbReference type="GO" id="GO:0042742">
    <property type="term" value="P:defense response to bacterium"/>
    <property type="evidence" value="ECO:0007669"/>
    <property type="project" value="UniProtKB-KW"/>
</dbReference>
<keyword evidence="14 19" id="KW-1133">Transmembrane helix</keyword>
<evidence type="ECO:0000256" key="18">
    <source>
        <dbReference type="ARBA" id="ARBA00023180"/>
    </source>
</evidence>
<dbReference type="PANTHER" id="PTHR45828:SF9">
    <property type="entry name" value="CELL WALL INTEGRITY AND STRESS RESPONSE COMPONENT 4-LIKE-RELATED"/>
    <property type="match status" value="1"/>
</dbReference>
<dbReference type="GO" id="GO:0005576">
    <property type="term" value="C:extracellular region"/>
    <property type="evidence" value="ECO:0007669"/>
    <property type="project" value="UniProtKB-SubCell"/>
</dbReference>
<feature type="transmembrane region" description="Helical" evidence="19">
    <location>
        <begin position="378"/>
        <end position="402"/>
    </location>
</feature>
<feature type="domain" description="Reelin" evidence="23">
    <location>
        <begin position="12"/>
        <end position="181"/>
    </location>
</feature>
<evidence type="ECO:0000313" key="24">
    <source>
        <dbReference type="EMBL" id="CDW36742.1"/>
    </source>
</evidence>
<evidence type="ECO:0000256" key="2">
    <source>
        <dbReference type="ARBA" id="ARBA00004141"/>
    </source>
</evidence>
<keyword evidence="8" id="KW-0929">Antimicrobial</keyword>
<evidence type="ECO:0000256" key="14">
    <source>
        <dbReference type="ARBA" id="ARBA00022989"/>
    </source>
</evidence>
<evidence type="ECO:0000259" key="21">
    <source>
        <dbReference type="PROSITE" id="PS50836"/>
    </source>
</evidence>
<evidence type="ECO:0000256" key="15">
    <source>
        <dbReference type="ARBA" id="ARBA00023004"/>
    </source>
</evidence>
<feature type="domain" description="DOMON" evidence="21">
    <location>
        <begin position="217"/>
        <end position="343"/>
    </location>
</feature>
<evidence type="ECO:0000256" key="11">
    <source>
        <dbReference type="ARBA" id="ARBA00022729"/>
    </source>
</evidence>
<feature type="transmembrane region" description="Helical" evidence="19">
    <location>
        <begin position="464"/>
        <end position="482"/>
    </location>
</feature>
<dbReference type="InterPro" id="IPR042307">
    <property type="entry name" value="Reeler_sf"/>
</dbReference>
<dbReference type="Pfam" id="PF02014">
    <property type="entry name" value="Reeler"/>
    <property type="match status" value="1"/>
</dbReference>
<dbReference type="Pfam" id="PF03188">
    <property type="entry name" value="Cytochrom_B561"/>
    <property type="match status" value="1"/>
</dbReference>
<evidence type="ECO:0000256" key="4">
    <source>
        <dbReference type="ARBA" id="ARBA00008501"/>
    </source>
</evidence>
<keyword evidence="7" id="KW-0964">Secreted</keyword>
<feature type="transmembrane region" description="Helical" evidence="19">
    <location>
        <begin position="422"/>
        <end position="444"/>
    </location>
</feature>
<dbReference type="InterPro" id="IPR051237">
    <property type="entry name" value="Ferric-chelate_Red/DefProt"/>
</dbReference>
<feature type="transmembrane region" description="Helical" evidence="19">
    <location>
        <begin position="585"/>
        <end position="606"/>
    </location>
</feature>
<sequence length="636" mass="70942">MSRIIKLLPFLFLRVHTYSNGPPVRACKSMIPEHDGGGSLSTDTPYTLAVSDKYLKSGETLKLKFARSGNLDFRGFLIQARDQNSDKIIGTFTSIDRTTTRRLHCLSERDPPDAISHTTGEPKSSITATWTAPEFYGQENRTAVFYFTVVYSQNIFWARRNSGIRIHISPKVIDQQKLKSEETAAAAQELPSPYLGCGTKKGCFGFPGRNCVEESSCKGLFTHKYLEKNKRFNFALAGEVEENGYIAAGFSHGDSIMGDDIIISCRKTARGGVIALGWNDGRNSVDRQMGLNIRNYEIRENNGMMICKFQVNDELIISKATLNDKLKVDLKEDSQYYLLLAKGSLSSDGTKLSKHMDKSATSNPIDFKSTTIVKAGSYILYQLHGIFMVIAWLGCSSMGMLIARYYKNTWTKIQIADKDLWFVIHQILMITALVLSLLAAIFILSKAGFFPYDSKFISNNPHPVIGGLTIGLSLIQPIMGALRPTRGTRFRPYFNIGHWFLGNVIYILAVTTIFLSVDLDNARLPPYTSYVLLSFFIIHIIFHIGLSIQSHMIDEDTNKIADSQGNMRQDSRRDQVGAICRKLSLVGYFFFVFVIVLFMIVVIAVAPGKSGSHSEPMSIDVEAIAEATGETATERV</sequence>
<comment type="cofactor">
    <cofactor evidence="1">
        <name>heme b</name>
        <dbReference type="ChEBI" id="CHEBI:60344"/>
    </cofactor>
</comment>
<evidence type="ECO:0000256" key="20">
    <source>
        <dbReference type="SAM" id="SignalP"/>
    </source>
</evidence>
<keyword evidence="15" id="KW-0408">Iron</keyword>
<evidence type="ECO:0000256" key="17">
    <source>
        <dbReference type="ARBA" id="ARBA00023136"/>
    </source>
</evidence>
<dbReference type="GO" id="GO:0016020">
    <property type="term" value="C:membrane"/>
    <property type="evidence" value="ECO:0007669"/>
    <property type="project" value="UniProtKB-SubCell"/>
</dbReference>
<feature type="signal peptide" evidence="20">
    <location>
        <begin position="1"/>
        <end position="19"/>
    </location>
</feature>
<evidence type="ECO:0000256" key="16">
    <source>
        <dbReference type="ARBA" id="ARBA00023022"/>
    </source>
</evidence>
<keyword evidence="10 19" id="KW-0812">Transmembrane</keyword>
<dbReference type="Pfam" id="PF03351">
    <property type="entry name" value="DOMON"/>
    <property type="match status" value="1"/>
</dbReference>
<feature type="transmembrane region" description="Helical" evidence="19">
    <location>
        <begin position="527"/>
        <end position="546"/>
    </location>
</feature>
<protein>
    <submittedName>
        <fullName evidence="24">Uncharacterized protein</fullName>
    </submittedName>
</protein>
<dbReference type="InterPro" id="IPR005018">
    <property type="entry name" value="DOMON_domain"/>
</dbReference>
<accession>A0A0K2UFK6</accession>
<evidence type="ECO:0000256" key="12">
    <source>
        <dbReference type="ARBA" id="ARBA00022859"/>
    </source>
</evidence>
<evidence type="ECO:0000256" key="10">
    <source>
        <dbReference type="ARBA" id="ARBA00022692"/>
    </source>
</evidence>
<feature type="domain" description="Cytochrome b561" evidence="22">
    <location>
        <begin position="349"/>
        <end position="553"/>
    </location>
</feature>
<reference evidence="24" key="1">
    <citation type="submission" date="2014-05" db="EMBL/GenBank/DDBJ databases">
        <authorList>
            <person name="Chronopoulou M."/>
        </authorList>
    </citation>
    <scope>NUCLEOTIDE SEQUENCE</scope>
    <source>
        <tissue evidence="24">Whole organism</tissue>
    </source>
</reference>
<keyword evidence="13" id="KW-0249">Electron transport</keyword>
<evidence type="ECO:0000256" key="19">
    <source>
        <dbReference type="SAM" id="Phobius"/>
    </source>
</evidence>
<evidence type="ECO:0000256" key="5">
    <source>
        <dbReference type="ARBA" id="ARBA00009195"/>
    </source>
</evidence>
<comment type="similarity">
    <text evidence="4">Belongs to the insect defense protein family.</text>
</comment>
<dbReference type="PROSITE" id="PS50836">
    <property type="entry name" value="DOMON"/>
    <property type="match status" value="1"/>
</dbReference>
<dbReference type="InterPro" id="IPR002861">
    <property type="entry name" value="Reeler_dom"/>
</dbReference>
<dbReference type="CDD" id="cd08544">
    <property type="entry name" value="Reeler"/>
    <property type="match status" value="1"/>
</dbReference>
<proteinExistence type="inferred from homology"/>
<keyword evidence="12" id="KW-0391">Immunity</keyword>
<comment type="subcellular location">
    <subcellularLocation>
        <location evidence="2">Membrane</location>
        <topology evidence="2">Multi-pass membrane protein</topology>
    </subcellularLocation>
    <subcellularLocation>
        <location evidence="3">Secreted</location>
    </subcellularLocation>
</comment>
<feature type="chain" id="PRO_5005488703" evidence="20">
    <location>
        <begin position="20"/>
        <end position="636"/>
    </location>
</feature>
<dbReference type="CDD" id="cd08760">
    <property type="entry name" value="Cyt_b561_FRRS1_like"/>
    <property type="match status" value="1"/>
</dbReference>
<evidence type="ECO:0000256" key="6">
    <source>
        <dbReference type="ARBA" id="ARBA00022448"/>
    </source>
</evidence>
<evidence type="ECO:0000256" key="1">
    <source>
        <dbReference type="ARBA" id="ARBA00001970"/>
    </source>
</evidence>
<dbReference type="PROSITE" id="PS50939">
    <property type="entry name" value="CYTOCHROME_B561"/>
    <property type="match status" value="1"/>
</dbReference>
<dbReference type="GO" id="GO:0045087">
    <property type="term" value="P:innate immune response"/>
    <property type="evidence" value="ECO:0007669"/>
    <property type="project" value="UniProtKB-KW"/>
</dbReference>
<evidence type="ECO:0000256" key="8">
    <source>
        <dbReference type="ARBA" id="ARBA00022529"/>
    </source>
</evidence>
<evidence type="ECO:0000256" key="7">
    <source>
        <dbReference type="ARBA" id="ARBA00022525"/>
    </source>
</evidence>
<evidence type="ECO:0000259" key="23">
    <source>
        <dbReference type="PROSITE" id="PS51019"/>
    </source>
</evidence>